<accession>A0AAD1RH50</accession>
<gene>
    <name evidence="1" type="ORF">PECUL_23A007926</name>
</gene>
<reference evidence="1" key="1">
    <citation type="submission" date="2022-03" db="EMBL/GenBank/DDBJ databases">
        <authorList>
            <person name="Alioto T."/>
            <person name="Alioto T."/>
            <person name="Gomez Garrido J."/>
        </authorList>
    </citation>
    <scope>NUCLEOTIDE SEQUENCE</scope>
</reference>
<feature type="non-terminal residue" evidence="1">
    <location>
        <position position="62"/>
    </location>
</feature>
<proteinExistence type="predicted"/>
<keyword evidence="2" id="KW-1185">Reference proteome</keyword>
<feature type="non-terminal residue" evidence="1">
    <location>
        <position position="1"/>
    </location>
</feature>
<evidence type="ECO:0000313" key="2">
    <source>
        <dbReference type="Proteomes" id="UP001295444"/>
    </source>
</evidence>
<dbReference type="Proteomes" id="UP001295444">
    <property type="component" value="Chromosome 02"/>
</dbReference>
<sequence length="62" mass="7283">TKRKSVPHTHSNAFGSILLCEKHYSQFNNCHAVSCLTILCEMHWNEEEIITSYDFLRWNGLE</sequence>
<organism evidence="1 2">
    <name type="scientific">Pelobates cultripes</name>
    <name type="common">Western spadefoot toad</name>
    <dbReference type="NCBI Taxonomy" id="61616"/>
    <lineage>
        <taxon>Eukaryota</taxon>
        <taxon>Metazoa</taxon>
        <taxon>Chordata</taxon>
        <taxon>Craniata</taxon>
        <taxon>Vertebrata</taxon>
        <taxon>Euteleostomi</taxon>
        <taxon>Amphibia</taxon>
        <taxon>Batrachia</taxon>
        <taxon>Anura</taxon>
        <taxon>Pelobatoidea</taxon>
        <taxon>Pelobatidae</taxon>
        <taxon>Pelobates</taxon>
    </lineage>
</organism>
<name>A0AAD1RH50_PELCU</name>
<dbReference type="AlphaFoldDB" id="A0AAD1RH50"/>
<evidence type="ECO:0000313" key="1">
    <source>
        <dbReference type="EMBL" id="CAH2254746.1"/>
    </source>
</evidence>
<dbReference type="EMBL" id="OW240913">
    <property type="protein sequence ID" value="CAH2254746.1"/>
    <property type="molecule type" value="Genomic_DNA"/>
</dbReference>
<protein>
    <submittedName>
        <fullName evidence="1">Uncharacterized protein</fullName>
    </submittedName>
</protein>